<dbReference type="AlphaFoldDB" id="A0A0C3QNJ6"/>
<feature type="region of interest" description="Disordered" evidence="1">
    <location>
        <begin position="142"/>
        <end position="187"/>
    </location>
</feature>
<dbReference type="Proteomes" id="UP000054248">
    <property type="component" value="Unassembled WGS sequence"/>
</dbReference>
<gene>
    <name evidence="2" type="ORF">M407DRAFT_6611</name>
</gene>
<feature type="region of interest" description="Disordered" evidence="1">
    <location>
        <begin position="68"/>
        <end position="128"/>
    </location>
</feature>
<accession>A0A0C3QNJ6</accession>
<evidence type="ECO:0000256" key="1">
    <source>
        <dbReference type="SAM" id="MobiDB-lite"/>
    </source>
</evidence>
<sequence length="252" mass="26727">MKYVGESNGLAASGIDQADCSCRDQTSETVPPEMPLGFRTPILQATQQFEAQARMSLARIGALQSEIYGPRNVPQDSPDAAPQAWPSVGSAAASNLAQGSQTPSGRTHFRPRSTNLPTFMPASLRDSPKPVRVVASPALLQRFQPGGNAVGTSPSRSSVNTPSHRRGEGTDSNPPVGQGPNQDPKAAAMFAQSQASEAVRLFGSAEAQQNTLQSRMVGNVPSFHERSSGLTIPQSVDLAGFNQCWAETVRER</sequence>
<protein>
    <submittedName>
        <fullName evidence="2">Uncharacterized protein</fullName>
    </submittedName>
</protein>
<name>A0A0C3QNJ6_9AGAM</name>
<organism evidence="2 3">
    <name type="scientific">Tulasnella calospora MUT 4182</name>
    <dbReference type="NCBI Taxonomy" id="1051891"/>
    <lineage>
        <taxon>Eukaryota</taxon>
        <taxon>Fungi</taxon>
        <taxon>Dikarya</taxon>
        <taxon>Basidiomycota</taxon>
        <taxon>Agaricomycotina</taxon>
        <taxon>Agaricomycetes</taxon>
        <taxon>Cantharellales</taxon>
        <taxon>Tulasnellaceae</taxon>
        <taxon>Tulasnella</taxon>
    </lineage>
</organism>
<keyword evidence="3" id="KW-1185">Reference proteome</keyword>
<reference evidence="3" key="2">
    <citation type="submission" date="2015-01" db="EMBL/GenBank/DDBJ databases">
        <title>Evolutionary Origins and Diversification of the Mycorrhizal Mutualists.</title>
        <authorList>
            <consortium name="DOE Joint Genome Institute"/>
            <consortium name="Mycorrhizal Genomics Consortium"/>
            <person name="Kohler A."/>
            <person name="Kuo A."/>
            <person name="Nagy L.G."/>
            <person name="Floudas D."/>
            <person name="Copeland A."/>
            <person name="Barry K.W."/>
            <person name="Cichocki N."/>
            <person name="Veneault-Fourrey C."/>
            <person name="LaButti K."/>
            <person name="Lindquist E.A."/>
            <person name="Lipzen A."/>
            <person name="Lundell T."/>
            <person name="Morin E."/>
            <person name="Murat C."/>
            <person name="Riley R."/>
            <person name="Ohm R."/>
            <person name="Sun H."/>
            <person name="Tunlid A."/>
            <person name="Henrissat B."/>
            <person name="Grigoriev I.V."/>
            <person name="Hibbett D.S."/>
            <person name="Martin F."/>
        </authorList>
    </citation>
    <scope>NUCLEOTIDE SEQUENCE [LARGE SCALE GENOMIC DNA]</scope>
    <source>
        <strain evidence="3">MUT 4182</strain>
    </source>
</reference>
<dbReference type="EMBL" id="KN822991">
    <property type="protein sequence ID" value="KIO28694.1"/>
    <property type="molecule type" value="Genomic_DNA"/>
</dbReference>
<evidence type="ECO:0000313" key="3">
    <source>
        <dbReference type="Proteomes" id="UP000054248"/>
    </source>
</evidence>
<proteinExistence type="predicted"/>
<feature type="compositionally biased region" description="Polar residues" evidence="1">
    <location>
        <begin position="150"/>
        <end position="162"/>
    </location>
</feature>
<dbReference type="OrthoDB" id="7690434at2759"/>
<reference evidence="2 3" key="1">
    <citation type="submission" date="2014-04" db="EMBL/GenBank/DDBJ databases">
        <authorList>
            <consortium name="DOE Joint Genome Institute"/>
            <person name="Kuo A."/>
            <person name="Girlanda M."/>
            <person name="Perotto S."/>
            <person name="Kohler A."/>
            <person name="Nagy L.G."/>
            <person name="Floudas D."/>
            <person name="Copeland A."/>
            <person name="Barry K.W."/>
            <person name="Cichocki N."/>
            <person name="Veneault-Fourrey C."/>
            <person name="LaButti K."/>
            <person name="Lindquist E.A."/>
            <person name="Lipzen A."/>
            <person name="Lundell T."/>
            <person name="Morin E."/>
            <person name="Murat C."/>
            <person name="Sun H."/>
            <person name="Tunlid A."/>
            <person name="Henrissat B."/>
            <person name="Grigoriev I.V."/>
            <person name="Hibbett D.S."/>
            <person name="Martin F."/>
            <person name="Nordberg H.P."/>
            <person name="Cantor M.N."/>
            <person name="Hua S.X."/>
        </authorList>
    </citation>
    <scope>NUCLEOTIDE SEQUENCE [LARGE SCALE GENOMIC DNA]</scope>
    <source>
        <strain evidence="2 3">MUT 4182</strain>
    </source>
</reference>
<feature type="compositionally biased region" description="Polar residues" evidence="1">
    <location>
        <begin position="92"/>
        <end position="105"/>
    </location>
</feature>
<evidence type="ECO:0000313" key="2">
    <source>
        <dbReference type="EMBL" id="KIO28694.1"/>
    </source>
</evidence>
<feature type="compositionally biased region" description="Polar residues" evidence="1">
    <location>
        <begin position="170"/>
        <end position="181"/>
    </location>
</feature>
<dbReference type="HOGENOM" id="CLU_1103455_0_0_1"/>